<keyword evidence="2" id="KW-1185">Reference proteome</keyword>
<organism evidence="1 2">
    <name type="scientific">Saccharicrinis fermentans DSM 9555 = JCM 21142</name>
    <dbReference type="NCBI Taxonomy" id="869213"/>
    <lineage>
        <taxon>Bacteria</taxon>
        <taxon>Pseudomonadati</taxon>
        <taxon>Bacteroidota</taxon>
        <taxon>Bacteroidia</taxon>
        <taxon>Marinilabiliales</taxon>
        <taxon>Marinilabiliaceae</taxon>
        <taxon>Saccharicrinis</taxon>
    </lineage>
</organism>
<accession>W7YE01</accession>
<gene>
    <name evidence="1" type="ORF">JCM21142_104444</name>
</gene>
<proteinExistence type="predicted"/>
<reference evidence="1 2" key="1">
    <citation type="journal article" date="2014" name="Genome Announc.">
        <title>Draft Genome Sequence of Cytophaga fermentans JCM 21142T, a Facultative Anaerobe Isolated from Marine Mud.</title>
        <authorList>
            <person name="Starns D."/>
            <person name="Oshima K."/>
            <person name="Suda W."/>
            <person name="Iino T."/>
            <person name="Yuki M."/>
            <person name="Inoue J."/>
            <person name="Kitamura K."/>
            <person name="Iida T."/>
            <person name="Darby A."/>
            <person name="Hattori M."/>
            <person name="Ohkuma M."/>
        </authorList>
    </citation>
    <scope>NUCLEOTIDE SEQUENCE [LARGE SCALE GENOMIC DNA]</scope>
    <source>
        <strain evidence="1 2">JCM 21142</strain>
    </source>
</reference>
<evidence type="ECO:0000313" key="1">
    <source>
        <dbReference type="EMBL" id="GAF05698.1"/>
    </source>
</evidence>
<comment type="caution">
    <text evidence="1">The sequence shown here is derived from an EMBL/GenBank/DDBJ whole genome shotgun (WGS) entry which is preliminary data.</text>
</comment>
<dbReference type="STRING" id="869213.GCA_000517085_03129"/>
<dbReference type="RefSeq" id="WP_154665683.1">
    <property type="nucleotide sequence ID" value="NZ_BAMD01000109.1"/>
</dbReference>
<dbReference type="Proteomes" id="UP000019402">
    <property type="component" value="Unassembled WGS sequence"/>
</dbReference>
<name>W7YE01_9BACT</name>
<dbReference type="EMBL" id="BAMD01000109">
    <property type="protein sequence ID" value="GAF05698.1"/>
    <property type="molecule type" value="Genomic_DNA"/>
</dbReference>
<evidence type="ECO:0000313" key="2">
    <source>
        <dbReference type="Proteomes" id="UP000019402"/>
    </source>
</evidence>
<protein>
    <submittedName>
        <fullName evidence="1">Uncharacterized protein</fullName>
    </submittedName>
</protein>
<dbReference type="AlphaFoldDB" id="W7YE01"/>
<sequence length="56" mass="6154">MSKIEKIKSFVATLEPNQLVDQKAMLVSGASAADSEVTKNKRNKKCCNTEKVLSKI</sequence>